<dbReference type="Pfam" id="PF15646">
    <property type="entry name" value="Tox-REase-2"/>
    <property type="match status" value="1"/>
</dbReference>
<dbReference type="Proteomes" id="UP001348265">
    <property type="component" value="Unassembled WGS sequence"/>
</dbReference>
<sequence length="538" mass="57193">MGSFEVHTGDMIKASMAMMDVMRGVRDTAIGLAGELQDQQGMAGDDDAGHAFAKVYKSAAATTLDQIGYSSYVMGATGAGLMRSARAYMATENQISADLLGKQEDATNGMGDPSKGCTSRFLGLGQELPEVVGETAWYDQFAPGGGDRYRGSAEKVQDAAASWRHAAKLMERFLGEAQACAATVRASHAGEAADSFQRYFKRCIGTGAPPSRAQADEPLIANLVGACTQLANACEAYAGHIKTALADIAAHNADFFRIDLPWEQPILGGNGYDGGLNDAVLGDPRIQQLGTVAHSLDAAQARVRLPGGNDAPRPPLLPGGGIRLPVPVLLASASGTGSIQQIMAQGTDPGIPHRDPMPPAHPNLLSPAEQANFRSWMHSLPAGGFAGGGNAGNPDNAYQLRVAGYPEREVPLPPEATGRSGRGLMVDGLRPADGYAVEAKYVREPDCKKTFRSLDAVDATLGTPVKVDDRGNVKFDPRRDAMYPKDENELVRYHEAMNDPRNTQLRGLEIITNDRESSAYWQSMMAMSGVKGTTRYVP</sequence>
<keyword evidence="4" id="KW-1185">Reference proteome</keyword>
<dbReference type="GO" id="GO:0004519">
    <property type="term" value="F:endonuclease activity"/>
    <property type="evidence" value="ECO:0007669"/>
    <property type="project" value="UniProtKB-KW"/>
</dbReference>
<proteinExistence type="predicted"/>
<protein>
    <submittedName>
        <fullName evidence="3">Restriction endonuclease fold toxin-2 domain-containing protein</fullName>
    </submittedName>
</protein>
<keyword evidence="3" id="KW-0255">Endonuclease</keyword>
<dbReference type="EMBL" id="JAVFKM010000014">
    <property type="protein sequence ID" value="MEF3116688.1"/>
    <property type="molecule type" value="Genomic_DNA"/>
</dbReference>
<keyword evidence="3" id="KW-0378">Hydrolase</keyword>
<evidence type="ECO:0000259" key="1">
    <source>
        <dbReference type="Pfam" id="PF15646"/>
    </source>
</evidence>
<keyword evidence="3" id="KW-0540">Nuclease</keyword>
<dbReference type="InterPro" id="IPR028906">
    <property type="entry name" value="Tox-REase-2_dom"/>
</dbReference>
<organism evidence="3 4">
    <name type="scientific">Streptomyces chrestomyceticus</name>
    <dbReference type="NCBI Taxonomy" id="68185"/>
    <lineage>
        <taxon>Bacteria</taxon>
        <taxon>Bacillati</taxon>
        <taxon>Actinomycetota</taxon>
        <taxon>Actinomycetes</taxon>
        <taxon>Kitasatosporales</taxon>
        <taxon>Streptomycetaceae</taxon>
        <taxon>Streptomyces</taxon>
    </lineage>
</organism>
<dbReference type="RefSeq" id="WP_331788324.1">
    <property type="nucleotide sequence ID" value="NZ_JAVFKM010000014.1"/>
</dbReference>
<reference evidence="3 4" key="1">
    <citation type="submission" date="2023-08" db="EMBL/GenBank/DDBJ databases">
        <authorList>
            <person name="Sharma P."/>
            <person name="Verma V."/>
            <person name="Mohan M.K."/>
            <person name="Dubey A.K."/>
        </authorList>
    </citation>
    <scope>NUCLEOTIDE SEQUENCE [LARGE SCALE GENOMIC DNA]</scope>
    <source>
        <strain evidence="3 4">ADP4</strain>
    </source>
</reference>
<evidence type="ECO:0000259" key="2">
    <source>
        <dbReference type="Pfam" id="PF25547"/>
    </source>
</evidence>
<comment type="caution">
    <text evidence="3">The sequence shown here is derived from an EMBL/GenBank/DDBJ whole genome shotgun (WGS) entry which is preliminary data.</text>
</comment>
<accession>A0ABU7WYT6</accession>
<feature type="domain" description="Tox-REase-2" evidence="1">
    <location>
        <begin position="394"/>
        <end position="531"/>
    </location>
</feature>
<evidence type="ECO:0000313" key="3">
    <source>
        <dbReference type="EMBL" id="MEF3116688.1"/>
    </source>
</evidence>
<dbReference type="InterPro" id="IPR057746">
    <property type="entry name" value="CpnT-like_N"/>
</dbReference>
<evidence type="ECO:0000313" key="4">
    <source>
        <dbReference type="Proteomes" id="UP001348265"/>
    </source>
</evidence>
<dbReference type="Pfam" id="PF25547">
    <property type="entry name" value="WXG100_2"/>
    <property type="match status" value="1"/>
</dbReference>
<feature type="domain" description="Outer membrane channel protein CpnT-like N-terminal" evidence="2">
    <location>
        <begin position="153"/>
        <end position="248"/>
    </location>
</feature>
<name>A0ABU7WYT6_9ACTN</name>
<gene>
    <name evidence="3" type="ORF">RB636_26300</name>
</gene>